<reference evidence="2" key="1">
    <citation type="journal article" date="2019" name="Int. J. Syst. Evol. Microbiol.">
        <title>The Global Catalogue of Microorganisms (GCM) 10K type strain sequencing project: providing services to taxonomists for standard genome sequencing and annotation.</title>
        <authorList>
            <consortium name="The Broad Institute Genomics Platform"/>
            <consortium name="The Broad Institute Genome Sequencing Center for Infectious Disease"/>
            <person name="Wu L."/>
            <person name="Ma J."/>
        </authorList>
    </citation>
    <scope>NUCLEOTIDE SEQUENCE [LARGE SCALE GENOMIC DNA]</scope>
    <source>
        <strain evidence="2">CECT 8979</strain>
    </source>
</reference>
<proteinExistence type="predicted"/>
<evidence type="ECO:0000313" key="1">
    <source>
        <dbReference type="EMBL" id="MFC3875629.1"/>
    </source>
</evidence>
<protein>
    <recommendedName>
        <fullName evidence="3">Tellurite resistance protein TerB</fullName>
    </recommendedName>
</protein>
<sequence>MSKPSNWSKDDLKLYILLLCANADRNETSEELEMIKSKYRSSNFEDIYAEFKKDSEDEALEKIDENVQKHHFSSLELTEFKQEMHAIFKSDKNFTMWEENLDNILDNIIY</sequence>
<evidence type="ECO:0008006" key="3">
    <source>
        <dbReference type="Google" id="ProtNLM"/>
    </source>
</evidence>
<accession>A0ABV8AD36</accession>
<gene>
    <name evidence="1" type="ORF">ACFOSX_00150</name>
</gene>
<evidence type="ECO:0000313" key="2">
    <source>
        <dbReference type="Proteomes" id="UP001595812"/>
    </source>
</evidence>
<name>A0ABV8AD36_9FLAO</name>
<dbReference type="Proteomes" id="UP001595812">
    <property type="component" value="Unassembled WGS sequence"/>
</dbReference>
<dbReference type="RefSeq" id="WP_386095792.1">
    <property type="nucleotide sequence ID" value="NZ_JBHSAT010000001.1"/>
</dbReference>
<comment type="caution">
    <text evidence="1">The sequence shown here is derived from an EMBL/GenBank/DDBJ whole genome shotgun (WGS) entry which is preliminary data.</text>
</comment>
<keyword evidence="2" id="KW-1185">Reference proteome</keyword>
<organism evidence="1 2">
    <name type="scientific">Winogradskyella maritima</name>
    <dbReference type="NCBI Taxonomy" id="1517766"/>
    <lineage>
        <taxon>Bacteria</taxon>
        <taxon>Pseudomonadati</taxon>
        <taxon>Bacteroidota</taxon>
        <taxon>Flavobacteriia</taxon>
        <taxon>Flavobacteriales</taxon>
        <taxon>Flavobacteriaceae</taxon>
        <taxon>Winogradskyella</taxon>
    </lineage>
</organism>
<dbReference type="EMBL" id="JBHSAT010000001">
    <property type="protein sequence ID" value="MFC3875629.1"/>
    <property type="molecule type" value="Genomic_DNA"/>
</dbReference>